<dbReference type="Proteomes" id="UP000019149">
    <property type="component" value="Unassembled WGS sequence"/>
</dbReference>
<dbReference type="InterPro" id="IPR036880">
    <property type="entry name" value="Kunitz_BPTI_sf"/>
</dbReference>
<feature type="domain" description="BPTI/Kunitz inhibitor" evidence="3">
    <location>
        <begin position="25"/>
        <end position="75"/>
    </location>
</feature>
<evidence type="ECO:0000313" key="6">
    <source>
        <dbReference type="Proteomes" id="UP000019149"/>
    </source>
</evidence>
<dbReference type="Proteomes" id="UP000492820">
    <property type="component" value="Unassembled WGS sequence"/>
</dbReference>
<dbReference type="Pfam" id="PF00014">
    <property type="entry name" value="Kunitz_BPTI"/>
    <property type="match status" value="1"/>
</dbReference>
<dbReference type="AlphaFoldDB" id="U6JBF4"/>
<reference evidence="8" key="4">
    <citation type="submission" date="2020-10" db="UniProtKB">
        <authorList>
            <consortium name="WormBaseParasite"/>
        </authorList>
    </citation>
    <scope>IDENTIFICATION</scope>
</reference>
<dbReference type="FunFam" id="4.10.410.10:FF:000020">
    <property type="entry name" value="Collagen, type VI, alpha 3"/>
    <property type="match status" value="1"/>
</dbReference>
<feature type="signal peptide" evidence="2">
    <location>
        <begin position="1"/>
        <end position="20"/>
    </location>
</feature>
<keyword evidence="1" id="KW-1015">Disulfide bond</keyword>
<dbReference type="PROSITE" id="PS00280">
    <property type="entry name" value="BPTI_KUNITZ_1"/>
    <property type="match status" value="1"/>
</dbReference>
<dbReference type="EMBL" id="LK028581">
    <property type="protein sequence ID" value="CDS20675.1"/>
    <property type="molecule type" value="Genomic_DNA"/>
</dbReference>
<dbReference type="InterPro" id="IPR002223">
    <property type="entry name" value="Kunitz_BPTI"/>
</dbReference>
<dbReference type="SMR" id="U6JBF4"/>
<dbReference type="GO" id="GO:0004867">
    <property type="term" value="F:serine-type endopeptidase inhibitor activity"/>
    <property type="evidence" value="ECO:0007669"/>
    <property type="project" value="InterPro"/>
</dbReference>
<dbReference type="GeneID" id="36344431"/>
<proteinExistence type="predicted"/>
<dbReference type="InterPro" id="IPR020901">
    <property type="entry name" value="Prtase_inh_Kunz-CS"/>
</dbReference>
<evidence type="ECO:0000259" key="3">
    <source>
        <dbReference type="PROSITE" id="PS50279"/>
    </source>
</evidence>
<dbReference type="PANTHER" id="PTHR10083">
    <property type="entry name" value="KUNITZ-TYPE PROTEASE INHIBITOR-RELATED"/>
    <property type="match status" value="1"/>
</dbReference>
<evidence type="ECO:0000313" key="8">
    <source>
        <dbReference type="WBParaSite" id="EgrG_001137000"/>
    </source>
</evidence>
<evidence type="ECO:0000256" key="1">
    <source>
        <dbReference type="ARBA" id="ARBA00023157"/>
    </source>
</evidence>
<dbReference type="EMBL" id="APAU02000117">
    <property type="protein sequence ID" value="EUB56402.1"/>
    <property type="molecule type" value="Genomic_DNA"/>
</dbReference>
<keyword evidence="2" id="KW-0732">Signal</keyword>
<evidence type="ECO:0000313" key="7">
    <source>
        <dbReference type="Proteomes" id="UP000492820"/>
    </source>
</evidence>
<reference evidence="4 7" key="2">
    <citation type="journal article" date="2013" name="Nature">
        <title>The genomes of four tapeworm species reveal adaptations to parasitism.</title>
        <authorList>
            <person name="Tsai I.J."/>
            <person name="Zarowiecki M."/>
            <person name="Holroyd N."/>
            <person name="Garciarrubio A."/>
            <person name="Sanchez-Flores A."/>
            <person name="Brooks K.L."/>
            <person name="Tracey A."/>
            <person name="Bobes R.J."/>
            <person name="Fragoso G."/>
            <person name="Sciutto E."/>
            <person name="Aslett M."/>
            <person name="Beasley H."/>
            <person name="Bennett H.M."/>
            <person name="Cai J."/>
            <person name="Camicia F."/>
            <person name="Clark R."/>
            <person name="Cucher M."/>
            <person name="De Silva N."/>
            <person name="Day T.A."/>
            <person name="Deplazes P."/>
            <person name="Estrada K."/>
            <person name="Fernandez C."/>
            <person name="Holland P.W."/>
            <person name="Hou J."/>
            <person name="Hu S."/>
            <person name="Huckvale T."/>
            <person name="Hung S.S."/>
            <person name="Kamenetzky L."/>
            <person name="Keane J.A."/>
            <person name="Kiss F."/>
            <person name="Koziol U."/>
            <person name="Lambert O."/>
            <person name="Liu K."/>
            <person name="Luo X."/>
            <person name="Luo Y."/>
            <person name="Macchiaroli N."/>
            <person name="Nichol S."/>
            <person name="Paps J."/>
            <person name="Parkinson J."/>
            <person name="Pouchkina-Stantcheva N."/>
            <person name="Riddiford N."/>
            <person name="Rosenzvit M."/>
            <person name="Salinas G."/>
            <person name="Wasmuth J.D."/>
            <person name="Zamanian M."/>
            <person name="Zheng Y."/>
            <person name="Cai X."/>
            <person name="Soberon X."/>
            <person name="Olson P.D."/>
            <person name="Laclette J.P."/>
            <person name="Brehm K."/>
            <person name="Berriman M."/>
            <person name="Garciarrubio A."/>
            <person name="Bobes R.J."/>
            <person name="Fragoso G."/>
            <person name="Sanchez-Flores A."/>
            <person name="Estrada K."/>
            <person name="Cevallos M.A."/>
            <person name="Morett E."/>
            <person name="Gonzalez V."/>
            <person name="Portillo T."/>
            <person name="Ochoa-Leyva A."/>
            <person name="Jose M.V."/>
            <person name="Sciutto E."/>
            <person name="Landa A."/>
            <person name="Jimenez L."/>
            <person name="Valdes V."/>
            <person name="Carrero J.C."/>
            <person name="Larralde C."/>
            <person name="Morales-Montor J."/>
            <person name="Limon-Lason J."/>
            <person name="Soberon X."/>
            <person name="Laclette J.P."/>
        </authorList>
    </citation>
    <scope>NUCLEOTIDE SEQUENCE [LARGE SCALE GENOMIC DNA]</scope>
</reference>
<keyword evidence="4" id="KW-0646">Protease inhibitor</keyword>
<reference evidence="4" key="3">
    <citation type="submission" date="2014-06" db="EMBL/GenBank/DDBJ databases">
        <authorList>
            <person name="Aslett M."/>
        </authorList>
    </citation>
    <scope>NUCLEOTIDE SEQUENCE</scope>
</reference>
<protein>
    <submittedName>
        <fullName evidence="4">Kunitz protease inhibitor</fullName>
    </submittedName>
    <submittedName>
        <fullName evidence="5">WAP, kazal, immunoglobulin, kunitz and NTR domain-containing protein 2</fullName>
    </submittedName>
</protein>
<feature type="chain" id="PRO_5008431656" evidence="2">
    <location>
        <begin position="21"/>
        <end position="84"/>
    </location>
</feature>
<evidence type="ECO:0000313" key="5">
    <source>
        <dbReference type="EMBL" id="EUB56402.1"/>
    </source>
</evidence>
<dbReference type="WBParaSite" id="EgrG_001137000">
    <property type="protein sequence ID" value="EgrG_001137000"/>
    <property type="gene ID" value="EgrG_001137000"/>
</dbReference>
<dbReference type="GO" id="GO:0005615">
    <property type="term" value="C:extracellular space"/>
    <property type="evidence" value="ECO:0007669"/>
    <property type="project" value="TreeGrafter"/>
</dbReference>
<dbReference type="PRINTS" id="PR00759">
    <property type="entry name" value="BASICPTASE"/>
</dbReference>
<dbReference type="OrthoDB" id="4473401at2759"/>
<dbReference type="PANTHER" id="PTHR10083:SF374">
    <property type="entry name" value="BPTI_KUNITZ INHIBITOR DOMAIN-CONTAINING PROTEIN"/>
    <property type="match status" value="1"/>
</dbReference>
<dbReference type="CDD" id="cd00109">
    <property type="entry name" value="Kunitz-type"/>
    <property type="match status" value="1"/>
</dbReference>
<reference evidence="5 6" key="1">
    <citation type="journal article" date="2013" name="Nat. Genet.">
        <title>The genome of the hydatid tapeworm Echinococcus granulosus.</title>
        <authorList>
            <person name="Zheng H."/>
            <person name="Zhang W."/>
            <person name="Zhang L."/>
            <person name="Zhang Z."/>
            <person name="Li J."/>
            <person name="Lu G."/>
            <person name="Zhu Y."/>
            <person name="Wang Y."/>
            <person name="Huang Y."/>
            <person name="Liu J."/>
            <person name="Kang H."/>
            <person name="Chen J."/>
            <person name="Wang L."/>
            <person name="Chen A."/>
            <person name="Yu S."/>
            <person name="Gao Z."/>
            <person name="Jin L."/>
            <person name="Gu W."/>
            <person name="Wang Z."/>
            <person name="Zhao L."/>
            <person name="Shi B."/>
            <person name="Wen H."/>
            <person name="Lin R."/>
            <person name="Jones M.K."/>
            <person name="Brejova B."/>
            <person name="Vinar T."/>
            <person name="Zhao G."/>
            <person name="McManus D.P."/>
            <person name="Chen Z."/>
            <person name="Zhou Y."/>
            <person name="Wang S."/>
        </authorList>
    </citation>
    <scope>NUCLEOTIDE SEQUENCE [LARGE SCALE GENOMIC DNA]</scope>
</reference>
<organism evidence="5 6">
    <name type="scientific">Echinococcus granulosus</name>
    <name type="common">Hydatid tapeworm</name>
    <dbReference type="NCBI Taxonomy" id="6210"/>
    <lineage>
        <taxon>Eukaryota</taxon>
        <taxon>Metazoa</taxon>
        <taxon>Spiralia</taxon>
        <taxon>Lophotrochozoa</taxon>
        <taxon>Platyhelminthes</taxon>
        <taxon>Cestoda</taxon>
        <taxon>Eucestoda</taxon>
        <taxon>Cyclophyllidea</taxon>
        <taxon>Taeniidae</taxon>
        <taxon>Echinococcus</taxon>
        <taxon>Echinococcus granulosus group</taxon>
    </lineage>
</organism>
<name>U6JBF4_ECHGR</name>
<dbReference type="PROSITE" id="PS50279">
    <property type="entry name" value="BPTI_KUNITZ_2"/>
    <property type="match status" value="1"/>
</dbReference>
<dbReference type="KEGG" id="egl:EGR_08716"/>
<dbReference type="SMART" id="SM00131">
    <property type="entry name" value="KU"/>
    <property type="match status" value="1"/>
</dbReference>
<dbReference type="RefSeq" id="XP_024347598.1">
    <property type="nucleotide sequence ID" value="XM_024497965.1"/>
</dbReference>
<dbReference type="STRING" id="6210.U6JBF4"/>
<keyword evidence="6" id="KW-1185">Reference proteome</keyword>
<dbReference type="Gene3D" id="4.10.410.10">
    <property type="entry name" value="Pancreatic trypsin inhibitor Kunitz domain"/>
    <property type="match status" value="1"/>
</dbReference>
<evidence type="ECO:0000256" key="2">
    <source>
        <dbReference type="SAM" id="SignalP"/>
    </source>
</evidence>
<gene>
    <name evidence="5 8" type="ORF">EGR_08716</name>
    <name evidence="4" type="ORF">EgrG_001137000</name>
</gene>
<accession>U6JBF4</accession>
<dbReference type="CTD" id="36344431"/>
<sequence length="84" mass="9206">MTNLALLLLMLLCVASFSQGNEDICSLPIEVGPCRSHIRAWGFNPKTGQCINFVYSGCGGNANRFKHRRACERACLKSSPSTKD</sequence>
<evidence type="ECO:0000313" key="4">
    <source>
        <dbReference type="EMBL" id="CDS20675.1"/>
    </source>
</evidence>
<dbReference type="OMA" id="PEYGSCH"/>
<dbReference type="SUPFAM" id="SSF57362">
    <property type="entry name" value="BPTI-like"/>
    <property type="match status" value="1"/>
</dbReference>
<dbReference type="InterPro" id="IPR050098">
    <property type="entry name" value="TFPI/VKTCI-like"/>
</dbReference>